<evidence type="ECO:0000313" key="1">
    <source>
        <dbReference type="EMBL" id="KAG1786744.1"/>
    </source>
</evidence>
<evidence type="ECO:0000313" key="2">
    <source>
        <dbReference type="Proteomes" id="UP000719766"/>
    </source>
</evidence>
<proteinExistence type="predicted"/>
<dbReference type="Proteomes" id="UP000719766">
    <property type="component" value="Unassembled WGS sequence"/>
</dbReference>
<keyword evidence="2" id="KW-1185">Reference proteome</keyword>
<comment type="caution">
    <text evidence="1">The sequence shown here is derived from an EMBL/GenBank/DDBJ whole genome shotgun (WGS) entry which is preliminary data.</text>
</comment>
<dbReference type="AlphaFoldDB" id="A0A9P7ACQ7"/>
<dbReference type="RefSeq" id="XP_041154153.1">
    <property type="nucleotide sequence ID" value="XM_041300768.1"/>
</dbReference>
<name>A0A9P7ACQ7_9AGAM</name>
<gene>
    <name evidence="1" type="ORF">HD556DRAFT_1313237</name>
</gene>
<dbReference type="OrthoDB" id="2688793at2759"/>
<dbReference type="EMBL" id="JABBWE010000088">
    <property type="protein sequence ID" value="KAG1786744.1"/>
    <property type="molecule type" value="Genomic_DNA"/>
</dbReference>
<accession>A0A9P7ACQ7</accession>
<protein>
    <submittedName>
        <fullName evidence="1">Uncharacterized protein</fullName>
    </submittedName>
</protein>
<dbReference type="GeneID" id="64594532"/>
<sequence length="275" mass="30400">MLSTILDSGTTSTLVCDHAMFWTYSTQDPVVVKTANHGSLHTSGRGDCVTWLKIGVRWMLSKEWECNFQGEPAHWELVYRRESLGTIPMSGHLFYVDLEFIPPQELVPLVSEPSEVSAFAWVPLTYDLWHTRMGHTGGESTPNLSLREMVTLAQSNRSLILTCTSDKLMATIATTTLASGLGAVIQSSFKLWLRARNAKDTTKTKSNTKDLSDDEVDFEAIKTLSDCLELICNAKNKVLAIVSSGIPATYVKGVLRKYAMSLRTSTAGDIEISED</sequence>
<organism evidence="1 2">
    <name type="scientific">Suillus plorans</name>
    <dbReference type="NCBI Taxonomy" id="116603"/>
    <lineage>
        <taxon>Eukaryota</taxon>
        <taxon>Fungi</taxon>
        <taxon>Dikarya</taxon>
        <taxon>Basidiomycota</taxon>
        <taxon>Agaricomycotina</taxon>
        <taxon>Agaricomycetes</taxon>
        <taxon>Agaricomycetidae</taxon>
        <taxon>Boletales</taxon>
        <taxon>Suillineae</taxon>
        <taxon>Suillaceae</taxon>
        <taxon>Suillus</taxon>
    </lineage>
</organism>
<reference evidence="1" key="1">
    <citation type="journal article" date="2020" name="New Phytol.">
        <title>Comparative genomics reveals dynamic genome evolution in host specialist ectomycorrhizal fungi.</title>
        <authorList>
            <person name="Lofgren L.A."/>
            <person name="Nguyen N.H."/>
            <person name="Vilgalys R."/>
            <person name="Ruytinx J."/>
            <person name="Liao H.L."/>
            <person name="Branco S."/>
            <person name="Kuo A."/>
            <person name="LaButti K."/>
            <person name="Lipzen A."/>
            <person name="Andreopoulos W."/>
            <person name="Pangilinan J."/>
            <person name="Riley R."/>
            <person name="Hundley H."/>
            <person name="Na H."/>
            <person name="Barry K."/>
            <person name="Grigoriev I.V."/>
            <person name="Stajich J.E."/>
            <person name="Kennedy P.G."/>
        </authorList>
    </citation>
    <scope>NUCLEOTIDE SEQUENCE</scope>
    <source>
        <strain evidence="1">S12</strain>
    </source>
</reference>